<feature type="compositionally biased region" description="Low complexity" evidence="1">
    <location>
        <begin position="35"/>
        <end position="46"/>
    </location>
</feature>
<dbReference type="PROSITE" id="PS50105">
    <property type="entry name" value="SAM_DOMAIN"/>
    <property type="match status" value="1"/>
</dbReference>
<sequence length="307" mass="32537">MQKRGGGPKRVEESEQMQESKQITEGGPQGPPQARSSSSSNRSSHSVNRDADRTHSPAAAAAAADAAAAATAAVSPLSDENREADDLVWPEEAEAAHWSPYELCCWLRLASAELRTQQLPAGFIEGLLERQIGGEEFLCLTAAQLKRDFGLGTFGGRNRVMMFVKLLRLQASRRRRLHRLFLRSSASARGPQTASLQGGGGGPPGGPSAGGPPPVSGGSSGGYNRQGGAPDSGVGRASISIFSDADEGAPPDGGPPPSGAPQPSGPPPLCLQQQHQQHHEQHHQQQQQQQQQREQQQQQLLLLLLAE</sequence>
<protein>
    <recommendedName>
        <fullName evidence="2">SAM domain-containing protein</fullName>
    </recommendedName>
</protein>
<keyword evidence="4" id="KW-1185">Reference proteome</keyword>
<gene>
    <name evidence="3" type="ORF">EMH_0078510</name>
</gene>
<evidence type="ECO:0000313" key="3">
    <source>
        <dbReference type="EMBL" id="CDJ32905.1"/>
    </source>
</evidence>
<dbReference type="EMBL" id="HG684649">
    <property type="protein sequence ID" value="CDJ32905.1"/>
    <property type="molecule type" value="Genomic_DNA"/>
</dbReference>
<feature type="domain" description="SAM" evidence="2">
    <location>
        <begin position="98"/>
        <end position="170"/>
    </location>
</feature>
<dbReference type="InterPro" id="IPR013761">
    <property type="entry name" value="SAM/pointed_sf"/>
</dbReference>
<reference evidence="3" key="2">
    <citation type="submission" date="2013-10" db="EMBL/GenBank/DDBJ databases">
        <authorList>
            <person name="Aslett M."/>
        </authorList>
    </citation>
    <scope>NUCLEOTIDE SEQUENCE [LARGE SCALE GENOMIC DNA]</scope>
    <source>
        <strain evidence="3">Houghton</strain>
    </source>
</reference>
<dbReference type="GeneID" id="25382293"/>
<evidence type="ECO:0000259" key="2">
    <source>
        <dbReference type="PROSITE" id="PS50105"/>
    </source>
</evidence>
<organism evidence="3 4">
    <name type="scientific">Eimeria mitis</name>
    <dbReference type="NCBI Taxonomy" id="44415"/>
    <lineage>
        <taxon>Eukaryota</taxon>
        <taxon>Sar</taxon>
        <taxon>Alveolata</taxon>
        <taxon>Apicomplexa</taxon>
        <taxon>Conoidasida</taxon>
        <taxon>Coccidia</taxon>
        <taxon>Eucoccidiorida</taxon>
        <taxon>Eimeriorina</taxon>
        <taxon>Eimeriidae</taxon>
        <taxon>Eimeria</taxon>
    </lineage>
</organism>
<feature type="compositionally biased region" description="Pro residues" evidence="1">
    <location>
        <begin position="204"/>
        <end position="215"/>
    </location>
</feature>
<proteinExistence type="predicted"/>
<dbReference type="InterPro" id="IPR001660">
    <property type="entry name" value="SAM"/>
</dbReference>
<feature type="compositionally biased region" description="Low complexity" evidence="1">
    <location>
        <begin position="284"/>
        <end position="296"/>
    </location>
</feature>
<dbReference type="VEuPathDB" id="ToxoDB:EMH_0078510"/>
<evidence type="ECO:0000313" key="4">
    <source>
        <dbReference type="Proteomes" id="UP000030744"/>
    </source>
</evidence>
<feature type="compositionally biased region" description="Pro residues" evidence="1">
    <location>
        <begin position="252"/>
        <end position="269"/>
    </location>
</feature>
<name>U6K588_9EIME</name>
<dbReference type="RefSeq" id="XP_013355469.1">
    <property type="nucleotide sequence ID" value="XM_013500015.1"/>
</dbReference>
<feature type="region of interest" description="Disordered" evidence="1">
    <location>
        <begin position="182"/>
        <end position="296"/>
    </location>
</feature>
<dbReference type="SUPFAM" id="SSF47769">
    <property type="entry name" value="SAM/Pointed domain"/>
    <property type="match status" value="1"/>
</dbReference>
<dbReference type="AlphaFoldDB" id="U6K588"/>
<evidence type="ECO:0000256" key="1">
    <source>
        <dbReference type="SAM" id="MobiDB-lite"/>
    </source>
</evidence>
<accession>U6K588</accession>
<dbReference type="OrthoDB" id="346189at2759"/>
<reference evidence="3" key="1">
    <citation type="submission" date="2013-10" db="EMBL/GenBank/DDBJ databases">
        <title>Genomic analysis of the causative agents of coccidiosis in chickens.</title>
        <authorList>
            <person name="Reid A.J."/>
            <person name="Blake D."/>
            <person name="Billington K."/>
            <person name="Browne H."/>
            <person name="Dunn M."/>
            <person name="Hung S."/>
            <person name="Kawahara F."/>
            <person name="Miranda-Saavedra D."/>
            <person name="Mourier T."/>
            <person name="Nagra H."/>
            <person name="Otto T.D."/>
            <person name="Rawlings N."/>
            <person name="Sanchez A."/>
            <person name="Sanders M."/>
            <person name="Subramaniam C."/>
            <person name="Tay Y."/>
            <person name="Dear P."/>
            <person name="Doerig C."/>
            <person name="Gruber A."/>
            <person name="Parkinson J."/>
            <person name="Shirley M."/>
            <person name="Wan K.L."/>
            <person name="Berriman M."/>
            <person name="Tomley F."/>
            <person name="Pain A."/>
        </authorList>
    </citation>
    <scope>NUCLEOTIDE SEQUENCE [LARGE SCALE GENOMIC DNA]</scope>
    <source>
        <strain evidence="3">Houghton</strain>
    </source>
</reference>
<dbReference type="Proteomes" id="UP000030744">
    <property type="component" value="Unassembled WGS sequence"/>
</dbReference>
<feature type="region of interest" description="Disordered" evidence="1">
    <location>
        <begin position="1"/>
        <end position="64"/>
    </location>
</feature>